<accession>A0A2P4XUR3</accession>
<dbReference type="AlphaFoldDB" id="A0A2P4XUR3"/>
<keyword evidence="2" id="KW-1185">Reference proteome</keyword>
<evidence type="ECO:0000313" key="1">
    <source>
        <dbReference type="EMBL" id="POM69229.1"/>
    </source>
</evidence>
<proteinExistence type="predicted"/>
<dbReference type="EMBL" id="NCKW01007910">
    <property type="protein sequence ID" value="POM69229.1"/>
    <property type="molecule type" value="Genomic_DNA"/>
</dbReference>
<protein>
    <recommendedName>
        <fullName evidence="3">MULE transposase domain-containing protein</fullName>
    </recommendedName>
</protein>
<evidence type="ECO:0000313" key="2">
    <source>
        <dbReference type="Proteomes" id="UP000237271"/>
    </source>
</evidence>
<organism evidence="1 2">
    <name type="scientific">Phytophthora palmivora</name>
    <dbReference type="NCBI Taxonomy" id="4796"/>
    <lineage>
        <taxon>Eukaryota</taxon>
        <taxon>Sar</taxon>
        <taxon>Stramenopiles</taxon>
        <taxon>Oomycota</taxon>
        <taxon>Peronosporomycetes</taxon>
        <taxon>Peronosporales</taxon>
        <taxon>Peronosporaceae</taxon>
        <taxon>Phytophthora</taxon>
    </lineage>
</organism>
<dbReference type="Proteomes" id="UP000237271">
    <property type="component" value="Unassembled WGS sequence"/>
</dbReference>
<gene>
    <name evidence="1" type="ORF">PHPALM_14509</name>
</gene>
<reference evidence="1 2" key="1">
    <citation type="journal article" date="2017" name="Genome Biol. Evol.">
        <title>Phytophthora megakarya and P. palmivora, closely related causal agents of cacao black pod rot, underwent increases in genome sizes and gene numbers by different mechanisms.</title>
        <authorList>
            <person name="Ali S.S."/>
            <person name="Shao J."/>
            <person name="Lary D.J."/>
            <person name="Kronmiller B."/>
            <person name="Shen D."/>
            <person name="Strem M.D."/>
            <person name="Amoako-Attah I."/>
            <person name="Akrofi A.Y."/>
            <person name="Begoude B.A."/>
            <person name="Ten Hoopen G.M."/>
            <person name="Coulibaly K."/>
            <person name="Kebe B.I."/>
            <person name="Melnick R.L."/>
            <person name="Guiltinan M.J."/>
            <person name="Tyler B.M."/>
            <person name="Meinhardt L.W."/>
            <person name="Bailey B.A."/>
        </authorList>
    </citation>
    <scope>NUCLEOTIDE SEQUENCE [LARGE SCALE GENOMIC DNA]</scope>
    <source>
        <strain evidence="2">sbr112.9</strain>
    </source>
</reference>
<name>A0A2P4XUR3_9STRA</name>
<comment type="caution">
    <text evidence="1">The sequence shown here is derived from an EMBL/GenBank/DDBJ whole genome shotgun (WGS) entry which is preliminary data.</text>
</comment>
<sequence>MYEPLTDLFVPAFFTLATNKTQDLHMKMFKYVEFALGSQPNPKDVVCDFEAAPISAIQR</sequence>
<evidence type="ECO:0008006" key="3">
    <source>
        <dbReference type="Google" id="ProtNLM"/>
    </source>
</evidence>